<dbReference type="AlphaFoldDB" id="A0A0C2H5R2"/>
<protein>
    <submittedName>
        <fullName evidence="1">Uncharacterized protein</fullName>
    </submittedName>
</protein>
<gene>
    <name evidence="1" type="ORF">ANCDUO_00462</name>
</gene>
<keyword evidence="2" id="KW-1185">Reference proteome</keyword>
<dbReference type="OrthoDB" id="269405at2759"/>
<accession>A0A0C2H5R2</accession>
<organism evidence="1 2">
    <name type="scientific">Ancylostoma duodenale</name>
    <dbReference type="NCBI Taxonomy" id="51022"/>
    <lineage>
        <taxon>Eukaryota</taxon>
        <taxon>Metazoa</taxon>
        <taxon>Ecdysozoa</taxon>
        <taxon>Nematoda</taxon>
        <taxon>Chromadorea</taxon>
        <taxon>Rhabditida</taxon>
        <taxon>Rhabditina</taxon>
        <taxon>Rhabditomorpha</taxon>
        <taxon>Strongyloidea</taxon>
        <taxon>Ancylostomatidae</taxon>
        <taxon>Ancylostomatinae</taxon>
        <taxon>Ancylostoma</taxon>
    </lineage>
</organism>
<evidence type="ECO:0000313" key="1">
    <source>
        <dbReference type="EMBL" id="KIH69200.1"/>
    </source>
</evidence>
<reference evidence="1 2" key="1">
    <citation type="submission" date="2013-12" db="EMBL/GenBank/DDBJ databases">
        <title>Draft genome of the parsitic nematode Ancylostoma duodenale.</title>
        <authorList>
            <person name="Mitreva M."/>
        </authorList>
    </citation>
    <scope>NUCLEOTIDE SEQUENCE [LARGE SCALE GENOMIC DNA]</scope>
    <source>
        <strain evidence="1 2">Zhejiang</strain>
    </source>
</reference>
<proteinExistence type="predicted"/>
<dbReference type="EMBL" id="KN726204">
    <property type="protein sequence ID" value="KIH69200.1"/>
    <property type="molecule type" value="Genomic_DNA"/>
</dbReference>
<name>A0A0C2H5R2_9BILA</name>
<sequence>MANPQLRELLDRGSRRLDLPFDNAEPIDITERFFEDCSSGVYFGLLWTNVLLTEPDRVLFKEHPVFSCLAHGFFHAVMLVKCVIQNASVYEEIIFSLQEDFNPHLPFPCSSQYSLHEVLQFMKEVELDLVSKAEKPDHASLKAVLLSLSSRIAFLRLFLVTITHLVPPRRTECVDSDPLQMPPLDAIGFTYYFGCIFRFYGEVLGRWHMTSIEKTRELMRDTLKKGSFSFTLCLFFYY</sequence>
<dbReference type="Proteomes" id="UP000054047">
    <property type="component" value="Unassembled WGS sequence"/>
</dbReference>
<evidence type="ECO:0000313" key="2">
    <source>
        <dbReference type="Proteomes" id="UP000054047"/>
    </source>
</evidence>